<dbReference type="OrthoDB" id="376357at2759"/>
<dbReference type="Pfam" id="PF00226">
    <property type="entry name" value="DnaJ"/>
    <property type="match status" value="1"/>
</dbReference>
<dbReference type="Gene3D" id="1.10.287.110">
    <property type="entry name" value="DnaJ domain"/>
    <property type="match status" value="1"/>
</dbReference>
<evidence type="ECO:0000256" key="1">
    <source>
        <dbReference type="SAM" id="MobiDB-lite"/>
    </source>
</evidence>
<dbReference type="AlphaFoldDB" id="A0A0V0SAS4"/>
<feature type="compositionally biased region" description="Polar residues" evidence="1">
    <location>
        <begin position="259"/>
        <end position="273"/>
    </location>
</feature>
<dbReference type="SMART" id="SM00271">
    <property type="entry name" value="DnaJ"/>
    <property type="match status" value="1"/>
</dbReference>
<dbReference type="SUPFAM" id="SSF46565">
    <property type="entry name" value="Chaperone J-domain"/>
    <property type="match status" value="1"/>
</dbReference>
<dbReference type="STRING" id="6336.A0A0V0SAS4"/>
<keyword evidence="2" id="KW-1133">Transmembrane helix</keyword>
<name>A0A0V0SAS4_9BILA</name>
<feature type="domain" description="J" evidence="3">
    <location>
        <begin position="134"/>
        <end position="201"/>
    </location>
</feature>
<keyword evidence="5" id="KW-1185">Reference proteome</keyword>
<dbReference type="InterPro" id="IPR053025">
    <property type="entry name" value="Mito_ATP_Synthase-Asso"/>
</dbReference>
<gene>
    <name evidence="4" type="primary">DNAJA3</name>
    <name evidence="4" type="ORF">T07_3300</name>
</gene>
<evidence type="ECO:0000256" key="2">
    <source>
        <dbReference type="SAM" id="Phobius"/>
    </source>
</evidence>
<evidence type="ECO:0000313" key="5">
    <source>
        <dbReference type="Proteomes" id="UP000054630"/>
    </source>
</evidence>
<proteinExistence type="predicted"/>
<dbReference type="InterPro" id="IPR018253">
    <property type="entry name" value="DnaJ_domain_CS"/>
</dbReference>
<dbReference type="PROSITE" id="PS00636">
    <property type="entry name" value="DNAJ_1"/>
    <property type="match status" value="1"/>
</dbReference>
<dbReference type="PRINTS" id="PR00625">
    <property type="entry name" value="JDOMAIN"/>
</dbReference>
<dbReference type="CDD" id="cd06257">
    <property type="entry name" value="DnaJ"/>
    <property type="match status" value="1"/>
</dbReference>
<evidence type="ECO:0000313" key="4">
    <source>
        <dbReference type="EMBL" id="KRX23812.1"/>
    </source>
</evidence>
<sequence length="338" mass="39039">MATVLRLGFSSLKYTTVAECNSDVVRDQLRLSSSSSVDSGIQQMLSVCRDRKDFSTMGIKTTGGTTDPVILITKKASCDDLLKEFLEVHHGKHRSSNKTMSGKVCVNISARFSSFFMVSPYRNLHTCDAVDGEDLYKILGVNSNATPKQIKCAYYELSKLHHPDLNCDKDSASSTHRFQRINYAYEILGNESKRREYDRRLNMHHDVESSDKFTSKDIYKMDERTLRDFNEFRRKFVNRKKRSQQTYDFRTFYDQSFEQQESGQNSKTWQNNAPDDWSEGSHYRKDEFTAFQRKMFKRKLQKRDAEINLLATSISLLFIATLLLSHVLIDSQGSHSIG</sequence>
<dbReference type="Proteomes" id="UP000054630">
    <property type="component" value="Unassembled WGS sequence"/>
</dbReference>
<protein>
    <submittedName>
        <fullName evidence="4">DnaJ-like protein subfamily A member 3, mitochondrial</fullName>
    </submittedName>
</protein>
<keyword evidence="2" id="KW-0812">Transmembrane</keyword>
<feature type="transmembrane region" description="Helical" evidence="2">
    <location>
        <begin position="307"/>
        <end position="329"/>
    </location>
</feature>
<dbReference type="InterPro" id="IPR001623">
    <property type="entry name" value="DnaJ_domain"/>
</dbReference>
<reference evidence="4 5" key="1">
    <citation type="submission" date="2015-01" db="EMBL/GenBank/DDBJ databases">
        <title>Evolution of Trichinella species and genotypes.</title>
        <authorList>
            <person name="Korhonen P.K."/>
            <person name="Edoardo P."/>
            <person name="Giuseppe L.R."/>
            <person name="Gasser R.B."/>
        </authorList>
    </citation>
    <scope>NUCLEOTIDE SEQUENCE [LARGE SCALE GENOMIC DNA]</scope>
    <source>
        <strain evidence="4">ISS37</strain>
    </source>
</reference>
<dbReference type="PANTHER" id="PTHR44873:SF1">
    <property type="entry name" value="DNAJ HOMOLOG SUBFAMILY C MEMBER 30, MITOCHONDRIAL"/>
    <property type="match status" value="1"/>
</dbReference>
<dbReference type="InterPro" id="IPR036869">
    <property type="entry name" value="J_dom_sf"/>
</dbReference>
<dbReference type="PANTHER" id="PTHR44873">
    <property type="entry name" value="DNAJ HOMOLOG SUBFAMILY C MEMBER 30, MITOCHONDRIAL"/>
    <property type="match status" value="1"/>
</dbReference>
<keyword evidence="2" id="KW-0472">Membrane</keyword>
<dbReference type="EMBL" id="JYDL01000021">
    <property type="protein sequence ID" value="KRX23812.1"/>
    <property type="molecule type" value="Genomic_DNA"/>
</dbReference>
<comment type="caution">
    <text evidence="4">The sequence shown here is derived from an EMBL/GenBank/DDBJ whole genome shotgun (WGS) entry which is preliminary data.</text>
</comment>
<dbReference type="PROSITE" id="PS50076">
    <property type="entry name" value="DNAJ_2"/>
    <property type="match status" value="1"/>
</dbReference>
<evidence type="ECO:0000259" key="3">
    <source>
        <dbReference type="PROSITE" id="PS50076"/>
    </source>
</evidence>
<organism evidence="4 5">
    <name type="scientific">Trichinella nelsoni</name>
    <dbReference type="NCBI Taxonomy" id="6336"/>
    <lineage>
        <taxon>Eukaryota</taxon>
        <taxon>Metazoa</taxon>
        <taxon>Ecdysozoa</taxon>
        <taxon>Nematoda</taxon>
        <taxon>Enoplea</taxon>
        <taxon>Dorylaimia</taxon>
        <taxon>Trichinellida</taxon>
        <taxon>Trichinellidae</taxon>
        <taxon>Trichinella</taxon>
    </lineage>
</organism>
<accession>A0A0V0SAS4</accession>
<feature type="region of interest" description="Disordered" evidence="1">
    <location>
        <begin position="259"/>
        <end position="279"/>
    </location>
</feature>